<sequence length="1124" mass="126365">MEESVNETSQGDQSTQENATPPARGKVSPDKPAHDSNFIPQRWNLRERPPPVQRLETSLESQEMEVASAPRKRKAPAEARAPAPKKKAQKSPVQRVASDEEEDGGMFAAVLCGRSALQAVASEWVDRYQDSSETAMVELVQFFVHCCGCRATITMETFQNEETTSIIRSLTENFDEESGDYPLIATGASFKKVKSSFSEFMERIVEQCQHGILFDEYMLDTLIIWLVGFTDSQVRAFRHTCTLACMKLVTALVHVANSVTTELDNTQRQIDAEKKRQQAKKGAAGKLDKLMTKRAELQRRSVEMRDTMKGVFSSVFVHRYRDVRPEIRALCLSELGVWMMEYRAHFLADIFLKYFGWCLYDKVGEVRLASVSVLESLYNSEETAPHLELFTQRFKERLLSMRLDKEDSVCVKAIRLACHLLKLDLLEPEDCVEVCELMFVESRSVSHTAAEFATRYLFSDDFMTRARGAKVPKGHKKPVDAQIKLVELVRFFMEVNIHQHATYFVDSLWDNTDVLRDWEAMVGLLLDDKAGIVLTGAEEAALIEILVCAVRRAVGTGVPPARTKGKVVTNKERRAIVEERTQLSTALMVTLPDLISKFGSVPEQASNLAHIPQAFDLELYAEHRLQKHLEALLKHLHQLVTKHMDSSTLDETAQTFRCLCDPEFSLHSTAELAFNQLMDELIQTFKTHLEGCQDQPINEEDSEEAIGLAVSLERIAAFAKVRDLSQWSLPELLIGLVDMAADGHVPDRVMCSVVAVLRLDLQWSLATMDETSPSRDSLRDLQSRFTRTLRCCRDLLMRGARPVMREAYMTLCDILVVFGRQLRACGQLGALAYVPDSGLQQLLQDYVVVEVIEGGGEEEEEGSEPSTESEAVAIAERLNDRRVQLAGFLKLVLFGSVDMKVAAPVFAQYVKHYHHFGDLLKMALARCREAQPTQWYKTIALSLQQVFLRLVEEGGGTVDLTDPQWADLRDLARRYSLPFSFDQLKASTRQMLVGIHREGINFALTRPEDHTPGAPPPYIQFLSVLGEFSNRLLDVDRTGKKGVLVYLQERLGEGGWEVGRDGWTPLHLFRNMLAGGDGSVDGRAGRGRGKGKKRTQKGGGGGEGEEWMSSRPAKTQRTTSPHEH</sequence>
<dbReference type="InterPro" id="IPR016024">
    <property type="entry name" value="ARM-type_fold"/>
</dbReference>
<keyword evidence="6" id="KW-1185">Reference proteome</keyword>
<dbReference type="Proteomes" id="UP001174909">
    <property type="component" value="Unassembled WGS sequence"/>
</dbReference>
<feature type="compositionally biased region" description="Polar residues" evidence="3">
    <location>
        <begin position="1112"/>
        <end position="1124"/>
    </location>
</feature>
<comment type="similarity">
    <text evidence="1">Belongs to the SCC3 family.</text>
</comment>
<evidence type="ECO:0000256" key="1">
    <source>
        <dbReference type="ARBA" id="ARBA00005486"/>
    </source>
</evidence>
<feature type="compositionally biased region" description="Polar residues" evidence="3">
    <location>
        <begin position="1"/>
        <end position="19"/>
    </location>
</feature>
<dbReference type="Pfam" id="PF21581">
    <property type="entry name" value="SCD"/>
    <property type="match status" value="1"/>
</dbReference>
<comment type="caution">
    <text evidence="5">The sequence shown here is derived from an EMBL/GenBank/DDBJ whole genome shotgun (WGS) entry which is preliminary data.</text>
</comment>
<dbReference type="EMBL" id="CASHTH010000383">
    <property type="protein sequence ID" value="CAI7999745.1"/>
    <property type="molecule type" value="Genomic_DNA"/>
</dbReference>
<feature type="coiled-coil region" evidence="2">
    <location>
        <begin position="256"/>
        <end position="307"/>
    </location>
</feature>
<keyword evidence="2" id="KW-0175">Coiled coil</keyword>
<protein>
    <submittedName>
        <fullName evidence="5">Cohesin subunit SA-1</fullName>
    </submittedName>
</protein>
<dbReference type="SUPFAM" id="SSF48371">
    <property type="entry name" value="ARM repeat"/>
    <property type="match status" value="1"/>
</dbReference>
<dbReference type="PANTHER" id="PTHR11199:SF0">
    <property type="entry name" value="LD34181P-RELATED"/>
    <property type="match status" value="1"/>
</dbReference>
<organism evidence="5 6">
    <name type="scientific">Geodia barretti</name>
    <name type="common">Barrett's horny sponge</name>
    <dbReference type="NCBI Taxonomy" id="519541"/>
    <lineage>
        <taxon>Eukaryota</taxon>
        <taxon>Metazoa</taxon>
        <taxon>Porifera</taxon>
        <taxon>Demospongiae</taxon>
        <taxon>Heteroscleromorpha</taxon>
        <taxon>Tetractinellida</taxon>
        <taxon>Astrophorina</taxon>
        <taxon>Geodiidae</taxon>
        <taxon>Geodia</taxon>
    </lineage>
</organism>
<dbReference type="InterPro" id="IPR056396">
    <property type="entry name" value="HEAT_SCC3-SA"/>
</dbReference>
<reference evidence="5" key="1">
    <citation type="submission" date="2023-03" db="EMBL/GenBank/DDBJ databases">
        <authorList>
            <person name="Steffen K."/>
            <person name="Cardenas P."/>
        </authorList>
    </citation>
    <scope>NUCLEOTIDE SEQUENCE</scope>
</reference>
<feature type="region of interest" description="Disordered" evidence="3">
    <location>
        <begin position="1074"/>
        <end position="1124"/>
    </location>
</feature>
<feature type="domain" description="SCD" evidence="4">
    <location>
        <begin position="316"/>
        <end position="401"/>
    </location>
</feature>
<evidence type="ECO:0000256" key="3">
    <source>
        <dbReference type="SAM" id="MobiDB-lite"/>
    </source>
</evidence>
<dbReference type="InterPro" id="IPR013721">
    <property type="entry name" value="STAG"/>
</dbReference>
<accession>A0AA35W5F4</accession>
<name>A0AA35W5F4_GEOBA</name>
<dbReference type="PROSITE" id="PS51425">
    <property type="entry name" value="SCD"/>
    <property type="match status" value="1"/>
</dbReference>
<dbReference type="GO" id="GO:0007062">
    <property type="term" value="P:sister chromatid cohesion"/>
    <property type="evidence" value="ECO:0007669"/>
    <property type="project" value="UniProtKB-ARBA"/>
</dbReference>
<dbReference type="GO" id="GO:0005634">
    <property type="term" value="C:nucleus"/>
    <property type="evidence" value="ECO:0007669"/>
    <property type="project" value="TreeGrafter"/>
</dbReference>
<dbReference type="Pfam" id="PF08514">
    <property type="entry name" value="STAG"/>
    <property type="match status" value="1"/>
</dbReference>
<dbReference type="GO" id="GO:0003682">
    <property type="term" value="F:chromatin binding"/>
    <property type="evidence" value="ECO:0007669"/>
    <property type="project" value="TreeGrafter"/>
</dbReference>
<dbReference type="GO" id="GO:0000785">
    <property type="term" value="C:chromatin"/>
    <property type="evidence" value="ECO:0007669"/>
    <property type="project" value="TreeGrafter"/>
</dbReference>
<feature type="region of interest" description="Disordered" evidence="3">
    <location>
        <begin position="1"/>
        <end position="101"/>
    </location>
</feature>
<dbReference type="AlphaFoldDB" id="A0AA35W5F4"/>
<feature type="compositionally biased region" description="Basic residues" evidence="3">
    <location>
        <begin position="1085"/>
        <end position="1096"/>
    </location>
</feature>
<proteinExistence type="inferred from homology"/>
<evidence type="ECO:0000313" key="5">
    <source>
        <dbReference type="EMBL" id="CAI7999745.1"/>
    </source>
</evidence>
<evidence type="ECO:0000313" key="6">
    <source>
        <dbReference type="Proteomes" id="UP001174909"/>
    </source>
</evidence>
<evidence type="ECO:0000259" key="4">
    <source>
        <dbReference type="PROSITE" id="PS51425"/>
    </source>
</evidence>
<dbReference type="PANTHER" id="PTHR11199">
    <property type="entry name" value="STROMAL ANTIGEN"/>
    <property type="match status" value="1"/>
</dbReference>
<dbReference type="GO" id="GO:0008278">
    <property type="term" value="C:cohesin complex"/>
    <property type="evidence" value="ECO:0007669"/>
    <property type="project" value="TreeGrafter"/>
</dbReference>
<gene>
    <name evidence="5" type="ORF">GBAR_LOCUS2782</name>
</gene>
<dbReference type="InterPro" id="IPR039662">
    <property type="entry name" value="Cohesin_Scc3/SA"/>
</dbReference>
<dbReference type="Pfam" id="PF24571">
    <property type="entry name" value="HEAT_SCC3-SA"/>
    <property type="match status" value="1"/>
</dbReference>
<dbReference type="InterPro" id="IPR020839">
    <property type="entry name" value="SCD"/>
</dbReference>
<evidence type="ECO:0000256" key="2">
    <source>
        <dbReference type="SAM" id="Coils"/>
    </source>
</evidence>